<protein>
    <submittedName>
        <fullName evidence="2">Cobyric acid synthase</fullName>
    </submittedName>
</protein>
<comment type="caution">
    <text evidence="2">The sequence shown here is derived from an EMBL/GenBank/DDBJ whole genome shotgun (WGS) entry which is preliminary data.</text>
</comment>
<organism evidence="2 3">
    <name type="scientific">Striga asiatica</name>
    <name type="common">Asiatic witchweed</name>
    <name type="synonym">Buchnera asiatica</name>
    <dbReference type="NCBI Taxonomy" id="4170"/>
    <lineage>
        <taxon>Eukaryota</taxon>
        <taxon>Viridiplantae</taxon>
        <taxon>Streptophyta</taxon>
        <taxon>Embryophyta</taxon>
        <taxon>Tracheophyta</taxon>
        <taxon>Spermatophyta</taxon>
        <taxon>Magnoliopsida</taxon>
        <taxon>eudicotyledons</taxon>
        <taxon>Gunneridae</taxon>
        <taxon>Pentapetalae</taxon>
        <taxon>asterids</taxon>
        <taxon>lamiids</taxon>
        <taxon>Lamiales</taxon>
        <taxon>Orobanchaceae</taxon>
        <taxon>Buchnereae</taxon>
        <taxon>Striga</taxon>
    </lineage>
</organism>
<feature type="region of interest" description="Disordered" evidence="1">
    <location>
        <begin position="150"/>
        <end position="183"/>
    </location>
</feature>
<evidence type="ECO:0000256" key="1">
    <source>
        <dbReference type="SAM" id="MobiDB-lite"/>
    </source>
</evidence>
<dbReference type="AlphaFoldDB" id="A0A5A7R235"/>
<gene>
    <name evidence="2" type="ORF">STAS_28850</name>
</gene>
<name>A0A5A7R235_STRAF</name>
<dbReference type="Proteomes" id="UP000325081">
    <property type="component" value="Unassembled WGS sequence"/>
</dbReference>
<proteinExistence type="predicted"/>
<dbReference type="EMBL" id="BKCP01009715">
    <property type="protein sequence ID" value="GER51469.1"/>
    <property type="molecule type" value="Genomic_DNA"/>
</dbReference>
<reference evidence="3" key="1">
    <citation type="journal article" date="2019" name="Curr. Biol.">
        <title>Genome Sequence of Striga asiatica Provides Insight into the Evolution of Plant Parasitism.</title>
        <authorList>
            <person name="Yoshida S."/>
            <person name="Kim S."/>
            <person name="Wafula E.K."/>
            <person name="Tanskanen J."/>
            <person name="Kim Y.M."/>
            <person name="Honaas L."/>
            <person name="Yang Z."/>
            <person name="Spallek T."/>
            <person name="Conn C.E."/>
            <person name="Ichihashi Y."/>
            <person name="Cheong K."/>
            <person name="Cui S."/>
            <person name="Der J.P."/>
            <person name="Gundlach H."/>
            <person name="Jiao Y."/>
            <person name="Hori C."/>
            <person name="Ishida J.K."/>
            <person name="Kasahara H."/>
            <person name="Kiba T."/>
            <person name="Kim M.S."/>
            <person name="Koo N."/>
            <person name="Laohavisit A."/>
            <person name="Lee Y.H."/>
            <person name="Lumba S."/>
            <person name="McCourt P."/>
            <person name="Mortimer J.C."/>
            <person name="Mutuku J.M."/>
            <person name="Nomura T."/>
            <person name="Sasaki-Sekimoto Y."/>
            <person name="Seto Y."/>
            <person name="Wang Y."/>
            <person name="Wakatake T."/>
            <person name="Sakakibara H."/>
            <person name="Demura T."/>
            <person name="Yamaguchi S."/>
            <person name="Yoneyama K."/>
            <person name="Manabe R.I."/>
            <person name="Nelson D.C."/>
            <person name="Schulman A.H."/>
            <person name="Timko M.P."/>
            <person name="dePamphilis C.W."/>
            <person name="Choi D."/>
            <person name="Shirasu K."/>
        </authorList>
    </citation>
    <scope>NUCLEOTIDE SEQUENCE [LARGE SCALE GENOMIC DNA]</scope>
    <source>
        <strain evidence="3">cv. UVA1</strain>
    </source>
</reference>
<evidence type="ECO:0000313" key="2">
    <source>
        <dbReference type="EMBL" id="GER51469.1"/>
    </source>
</evidence>
<keyword evidence="3" id="KW-1185">Reference proteome</keyword>
<feature type="compositionally biased region" description="Basic residues" evidence="1">
    <location>
        <begin position="173"/>
        <end position="183"/>
    </location>
</feature>
<accession>A0A5A7R235</accession>
<evidence type="ECO:0000313" key="3">
    <source>
        <dbReference type="Proteomes" id="UP000325081"/>
    </source>
</evidence>
<sequence length="183" mass="20600">MAGESALITAYLSYLLEPLESDPHFKASLLAFYPDYYPCWTWEYGPCLLSKNPEFQTCVPEVVVVEQSPSSNSSCGAVIPSVYGLCSILLSPKAERRRQSDVPGLRWQGVTNVLWFRAPMSELRIQTLNVPDPSSPLRLLSKTQDPLLNKKASSSCELSPKPLFSNSREPNKPHRNCRRMRPK</sequence>